<dbReference type="InterPro" id="IPR003959">
    <property type="entry name" value="ATPase_AAA_core"/>
</dbReference>
<dbReference type="InterPro" id="IPR001270">
    <property type="entry name" value="ClpA/B"/>
</dbReference>
<dbReference type="Gene3D" id="1.10.1780.10">
    <property type="entry name" value="Clp, N-terminal domain"/>
    <property type="match status" value="1"/>
</dbReference>
<dbReference type="PANTHER" id="PTHR11638">
    <property type="entry name" value="ATP-DEPENDENT CLP PROTEASE"/>
    <property type="match status" value="1"/>
</dbReference>
<dbReference type="PANTHER" id="PTHR11638:SF184">
    <property type="entry name" value="ATPASE WITH CHAPERONE ACTIVITY"/>
    <property type="match status" value="1"/>
</dbReference>
<dbReference type="Gene3D" id="1.10.8.60">
    <property type="match status" value="1"/>
</dbReference>
<comment type="similarity">
    <text evidence="1">Belongs to the ClpA/ClpB family.</text>
</comment>
<feature type="domain" description="Clp ATPase C-terminal" evidence="9">
    <location>
        <begin position="795"/>
        <end position="888"/>
    </location>
</feature>
<organism evidence="10 11">
    <name type="scientific">Robbsia betulipollinis</name>
    <dbReference type="NCBI Taxonomy" id="2981849"/>
    <lineage>
        <taxon>Bacteria</taxon>
        <taxon>Pseudomonadati</taxon>
        <taxon>Pseudomonadota</taxon>
        <taxon>Betaproteobacteria</taxon>
        <taxon>Burkholderiales</taxon>
        <taxon>Burkholderiaceae</taxon>
        <taxon>Robbsia</taxon>
    </lineage>
</organism>
<dbReference type="InterPro" id="IPR004176">
    <property type="entry name" value="Clp_R_N"/>
</dbReference>
<dbReference type="SMART" id="SM00382">
    <property type="entry name" value="AAA"/>
    <property type="match status" value="2"/>
</dbReference>
<dbReference type="PROSITE" id="PS00870">
    <property type="entry name" value="CLPAB_1"/>
    <property type="match status" value="1"/>
</dbReference>
<dbReference type="PRINTS" id="PR00300">
    <property type="entry name" value="CLPPROTEASEA"/>
</dbReference>
<dbReference type="InterPro" id="IPR017729">
    <property type="entry name" value="ATPase_T6SS_ClpV1"/>
</dbReference>
<feature type="domain" description="AAA+ ATPase" evidence="8">
    <location>
        <begin position="624"/>
        <end position="775"/>
    </location>
</feature>
<accession>A0ABT3ZKB9</accession>
<sequence>MQIDIRTLLARLDPECKAGMEKAAELCVQQTHYNVEIEHLLLQLLCAAAADFVKILNAFDIERDDVASQLQHAIEQFKRGNARTPALSPDFPVWLQEAWLLSSMLLGRQEIRASTLVLALLEVERLRGALIESCPALLNVPRDRLRDALPAMSTNSAAGSDGGMTDRESRLTGMPSLGDGAQAAHGARSATPSLDRYTIDLTRLAGDGNVDPIVGRDAEIRQLIDILLRRRQNNPILTGEAGVGKTAVVEGFAQRVADGAVPPALRRVSVRSLDLALLQAGAGIKGEFENRLKSVIAEVKASPVPVILFIDEAHQLIGAGGAEGQADAANLLKPALARGELRTIAATTWAEYKQYVERDPALARRFQVVKVEEPTENVAVDMLRAIVRKLERHHDVEILDEAVREAVKLSKRYITGRQLPDKAISVLDTACARVAIGRSGRPGKIEALDRDIASDENQLRILRHETATGLHRAEATLTVERRIDAARTRRRILSEKFAAEMGVVHEIVRLRRRIADSLDVAPAADDAESTAQPAVHLRRLEKGLEAIQNDDPMVPVCVDATMVADVISGWTGIPVGRMLADELHTVLHLKDRLAARVVGQDQALDAIAKRVRTSRANLDDPGKPVGVFMLVGPSGVGKTETAVALADTLYGGERNLIAVNMSEFQEAHSVSGLKGAPPGYVGYGSGGVLTEAVRRRPYSVVLLDEMEKAHPDVLELFFQVFDKGVMEDGEGVTISFRNTVILLTSNAAQDVITGACRERDQPDMASLVALLRPALTQRFSPAFLGRLALIPYYPLGDAHIRSIVELKLGHLAVRFANHHQADFSWTLDVTEAIVTRCTEVDSGARNIDYILAQMVLPEISRLVLERMAIGEPFSAVRMSMTESGAFAFVFSHPHDER</sequence>
<evidence type="ECO:0000256" key="6">
    <source>
        <dbReference type="ARBA" id="ARBA00025613"/>
    </source>
</evidence>
<dbReference type="Proteomes" id="UP001082899">
    <property type="component" value="Unassembled WGS sequence"/>
</dbReference>
<evidence type="ECO:0000256" key="5">
    <source>
        <dbReference type="ARBA" id="ARBA00023186"/>
    </source>
</evidence>
<feature type="domain" description="AAA+ ATPase" evidence="8">
    <location>
        <begin position="231"/>
        <end position="376"/>
    </location>
</feature>
<evidence type="ECO:0000256" key="2">
    <source>
        <dbReference type="ARBA" id="ARBA00022737"/>
    </source>
</evidence>
<evidence type="ECO:0000256" key="3">
    <source>
        <dbReference type="ARBA" id="ARBA00022741"/>
    </source>
</evidence>
<comment type="caution">
    <text evidence="10">The sequence shown here is derived from an EMBL/GenBank/DDBJ whole genome shotgun (WGS) entry which is preliminary data.</text>
</comment>
<dbReference type="Gene3D" id="3.40.50.300">
    <property type="entry name" value="P-loop containing nucleotide triphosphate hydrolases"/>
    <property type="match status" value="3"/>
</dbReference>
<keyword evidence="3" id="KW-0547">Nucleotide-binding</keyword>
<evidence type="ECO:0000313" key="10">
    <source>
        <dbReference type="EMBL" id="MCY0386979.1"/>
    </source>
</evidence>
<dbReference type="InterPro" id="IPR050130">
    <property type="entry name" value="ClpA_ClpB"/>
</dbReference>
<dbReference type="CDD" id="cd19499">
    <property type="entry name" value="RecA-like_ClpB_Hsp104-like"/>
    <property type="match status" value="1"/>
</dbReference>
<comment type="function">
    <text evidence="6">Part of a stress-induced multi-chaperone system, it is involved in the recovery of the cell from heat-induced damage, in cooperation with DnaK, DnaJ and GrpE. Acts before DnaK, in the processing of protein aggregates. Protein binding stimulates the ATPase activity; ATP hydrolysis unfolds the denatured protein aggregates, which probably helps expose new hydrophobic binding sites on the surface of ClpB-bound aggregates, contributing to the solubilization and refolding of denatured protein aggregates by DnaK.</text>
</comment>
<dbReference type="InterPro" id="IPR018368">
    <property type="entry name" value="ClpA/B_CS1"/>
</dbReference>
<evidence type="ECO:0000256" key="1">
    <source>
        <dbReference type="ARBA" id="ARBA00008675"/>
    </source>
</evidence>
<dbReference type="Pfam" id="PF17871">
    <property type="entry name" value="AAA_lid_9"/>
    <property type="match status" value="1"/>
</dbReference>
<dbReference type="SUPFAM" id="SSF81923">
    <property type="entry name" value="Double Clp-N motif"/>
    <property type="match status" value="1"/>
</dbReference>
<dbReference type="InterPro" id="IPR027417">
    <property type="entry name" value="P-loop_NTPase"/>
</dbReference>
<evidence type="ECO:0000259" key="9">
    <source>
        <dbReference type="SMART" id="SM01086"/>
    </source>
</evidence>
<keyword evidence="4" id="KW-0067">ATP-binding</keyword>
<dbReference type="SMART" id="SM01086">
    <property type="entry name" value="ClpB_D2-small"/>
    <property type="match status" value="1"/>
</dbReference>
<dbReference type="InterPro" id="IPR019489">
    <property type="entry name" value="Clp_ATPase_C"/>
</dbReference>
<feature type="region of interest" description="Disordered" evidence="7">
    <location>
        <begin position="151"/>
        <end position="189"/>
    </location>
</feature>
<dbReference type="InterPro" id="IPR036628">
    <property type="entry name" value="Clp_N_dom_sf"/>
</dbReference>
<dbReference type="EMBL" id="JAPMXC010000001">
    <property type="protein sequence ID" value="MCY0386979.1"/>
    <property type="molecule type" value="Genomic_DNA"/>
</dbReference>
<dbReference type="InterPro" id="IPR003593">
    <property type="entry name" value="AAA+_ATPase"/>
</dbReference>
<proteinExistence type="inferred from homology"/>
<keyword evidence="2" id="KW-0677">Repeat</keyword>
<name>A0ABT3ZKB9_9BURK</name>
<dbReference type="InterPro" id="IPR041546">
    <property type="entry name" value="ClpA/ClpB_AAA_lid"/>
</dbReference>
<gene>
    <name evidence="10" type="primary">tssH</name>
    <name evidence="10" type="ORF">OVY01_06975</name>
</gene>
<dbReference type="RefSeq" id="WP_267846659.1">
    <property type="nucleotide sequence ID" value="NZ_JAPMXC010000001.1"/>
</dbReference>
<dbReference type="Pfam" id="PF10431">
    <property type="entry name" value="ClpB_D2-small"/>
    <property type="match status" value="1"/>
</dbReference>
<dbReference type="Pfam" id="PF07724">
    <property type="entry name" value="AAA_2"/>
    <property type="match status" value="1"/>
</dbReference>
<keyword evidence="5" id="KW-0143">Chaperone</keyword>
<dbReference type="Pfam" id="PF00004">
    <property type="entry name" value="AAA"/>
    <property type="match status" value="1"/>
</dbReference>
<dbReference type="NCBIfam" id="TIGR03345">
    <property type="entry name" value="VI_ClpV1"/>
    <property type="match status" value="1"/>
</dbReference>
<evidence type="ECO:0000313" key="11">
    <source>
        <dbReference type="Proteomes" id="UP001082899"/>
    </source>
</evidence>
<evidence type="ECO:0000256" key="4">
    <source>
        <dbReference type="ARBA" id="ARBA00022840"/>
    </source>
</evidence>
<dbReference type="SUPFAM" id="SSF52540">
    <property type="entry name" value="P-loop containing nucleoside triphosphate hydrolases"/>
    <property type="match status" value="2"/>
</dbReference>
<evidence type="ECO:0000256" key="7">
    <source>
        <dbReference type="SAM" id="MobiDB-lite"/>
    </source>
</evidence>
<keyword evidence="11" id="KW-1185">Reference proteome</keyword>
<dbReference type="CDD" id="cd00009">
    <property type="entry name" value="AAA"/>
    <property type="match status" value="1"/>
</dbReference>
<protein>
    <submittedName>
        <fullName evidence="10">Type VI secretion system ATPase TssH</fullName>
    </submittedName>
</protein>
<dbReference type="Pfam" id="PF02861">
    <property type="entry name" value="Clp_N"/>
    <property type="match status" value="1"/>
</dbReference>
<evidence type="ECO:0000259" key="8">
    <source>
        <dbReference type="SMART" id="SM00382"/>
    </source>
</evidence>
<reference evidence="10" key="1">
    <citation type="submission" date="2022-11" db="EMBL/GenBank/DDBJ databases">
        <title>Robbsia betulipollinis sp. nov., isolated from pollen of birch (Betula pendula).</title>
        <authorList>
            <person name="Shi H."/>
            <person name="Ambika Manirajan B."/>
            <person name="Ratering S."/>
            <person name="Geissler-Plaum R."/>
            <person name="Schnell S."/>
        </authorList>
    </citation>
    <scope>NUCLEOTIDE SEQUENCE</scope>
    <source>
        <strain evidence="10">Bb-Pol-6</strain>
    </source>
</reference>